<sequence length="273" mass="30595">MHRIVLGIQYDGNSWQGWQTQPHGLTVQDKLEAALRKFTLADIGTTCAGRTDSGVHALEQVVHFDTVIARETASWVRGVNAFLPPSIAVRWACEVPLEEGVGINAGEREDGFHARFSATARTYHYVLYNHPVRSPLLAGKAGWTFRPLDAGLMQQGADYLIGMHDFSSFRAVECQAKSPVRTMESLQVRRHGDMIVFTLKANAFLHHMVRNIVGSLIYVGNGRQQPQWIAEVLAQKDRGCAAPTFMPDGLYLAKVDYPSRWQLPQEARAWPWL</sequence>
<dbReference type="Gene3D" id="3.30.70.660">
    <property type="entry name" value="Pseudouridine synthase I, catalytic domain, C-terminal subdomain"/>
    <property type="match status" value="1"/>
</dbReference>
<evidence type="ECO:0000256" key="1">
    <source>
        <dbReference type="ARBA" id="ARBA00009375"/>
    </source>
</evidence>
<evidence type="ECO:0000313" key="7">
    <source>
        <dbReference type="EMBL" id="AKZ65249.1"/>
    </source>
</evidence>
<comment type="catalytic activity">
    <reaction evidence="4 5">
        <text>uridine(38/39/40) in tRNA = pseudouridine(38/39/40) in tRNA</text>
        <dbReference type="Rhea" id="RHEA:22376"/>
        <dbReference type="Rhea" id="RHEA-COMP:10085"/>
        <dbReference type="Rhea" id="RHEA-COMP:10087"/>
        <dbReference type="ChEBI" id="CHEBI:65314"/>
        <dbReference type="ChEBI" id="CHEBI:65315"/>
        <dbReference type="EC" id="5.4.99.12"/>
    </reaction>
</comment>
<dbReference type="CDD" id="cd02570">
    <property type="entry name" value="PseudoU_synth_EcTruA"/>
    <property type="match status" value="1"/>
</dbReference>
<feature type="binding site" evidence="4">
    <location>
        <position position="123"/>
    </location>
    <ligand>
        <name>substrate</name>
    </ligand>
</feature>
<dbReference type="PANTHER" id="PTHR11142">
    <property type="entry name" value="PSEUDOURIDYLATE SYNTHASE"/>
    <property type="match status" value="1"/>
</dbReference>
<dbReference type="InterPro" id="IPR020095">
    <property type="entry name" value="PsdUridine_synth_TruA_C"/>
</dbReference>
<reference evidence="8" key="1">
    <citation type="journal article" date="2015" name="Genome Announc.">
        <title>Complete Genome Sequence of Herbaspirillum hiltneri N3 (DSM 17495), Isolated from Surface-Sterilized Wheat Roots.</title>
        <authorList>
            <person name="Guizelini D."/>
            <person name="Saizaki P.M."/>
            <person name="Coimbra N.A."/>
            <person name="Weiss V.A."/>
            <person name="Faoro H."/>
            <person name="Sfeir M.Z."/>
            <person name="Baura V.A."/>
            <person name="Monteiro R.A."/>
            <person name="Chubatsu L.S."/>
            <person name="Souza E.M."/>
            <person name="Cruz L.M."/>
            <person name="Pedrosa F.O."/>
            <person name="Raittz R.T."/>
            <person name="Marchaukoski J.N."/>
            <person name="Steffens M.B."/>
        </authorList>
    </citation>
    <scope>NUCLEOTIDE SEQUENCE [LARGE SCALE GENOMIC DNA]</scope>
    <source>
        <strain evidence="8">N3</strain>
    </source>
</reference>
<keyword evidence="3 4" id="KW-0413">Isomerase</keyword>
<comment type="function">
    <text evidence="4">Formation of pseudouridine at positions 38, 39 and 40 in the anticodon stem and loop of transfer RNAs.</text>
</comment>
<evidence type="ECO:0000259" key="6">
    <source>
        <dbReference type="Pfam" id="PF01416"/>
    </source>
</evidence>
<dbReference type="Gene3D" id="3.30.70.580">
    <property type="entry name" value="Pseudouridine synthase I, catalytic domain, N-terminal subdomain"/>
    <property type="match status" value="1"/>
</dbReference>
<dbReference type="InterPro" id="IPR001406">
    <property type="entry name" value="PsdUridine_synth_TruA"/>
</dbReference>
<evidence type="ECO:0000256" key="3">
    <source>
        <dbReference type="ARBA" id="ARBA00023235"/>
    </source>
</evidence>
<feature type="active site" description="Nucleophile" evidence="4">
    <location>
        <position position="52"/>
    </location>
</feature>
<dbReference type="InterPro" id="IPR020094">
    <property type="entry name" value="TruA/RsuA/RluB/E/F_N"/>
</dbReference>
<dbReference type="HAMAP" id="MF_00171">
    <property type="entry name" value="TruA"/>
    <property type="match status" value="1"/>
</dbReference>
<comment type="caution">
    <text evidence="4">Lacks conserved residue(s) required for the propagation of feature annotation.</text>
</comment>
<keyword evidence="2 4" id="KW-0819">tRNA processing</keyword>
<comment type="similarity">
    <text evidence="1 4 5">Belongs to the tRNA pseudouridine synthase TruA family.</text>
</comment>
<feature type="domain" description="Pseudouridine synthase I TruA alpha/beta" evidence="6">
    <location>
        <begin position="157"/>
        <end position="258"/>
    </location>
</feature>
<dbReference type="SUPFAM" id="SSF55120">
    <property type="entry name" value="Pseudouridine synthase"/>
    <property type="match status" value="1"/>
</dbReference>
<organism evidence="7 8">
    <name type="scientific">Herbaspirillum hiltneri N3</name>
    <dbReference type="NCBI Taxonomy" id="1262470"/>
    <lineage>
        <taxon>Bacteria</taxon>
        <taxon>Pseudomonadati</taxon>
        <taxon>Pseudomonadota</taxon>
        <taxon>Betaproteobacteria</taxon>
        <taxon>Burkholderiales</taxon>
        <taxon>Oxalobacteraceae</taxon>
        <taxon>Herbaspirillum</taxon>
    </lineage>
</organism>
<protein>
    <recommendedName>
        <fullName evidence="4">tRNA pseudouridine synthase A</fullName>
        <ecNumber evidence="4">5.4.99.12</ecNumber>
    </recommendedName>
    <alternativeName>
        <fullName evidence="4">tRNA pseudouridine(38-40) synthase</fullName>
    </alternativeName>
    <alternativeName>
        <fullName evidence="4">tRNA pseudouridylate synthase I</fullName>
    </alternativeName>
    <alternativeName>
        <fullName evidence="4">tRNA-uridine isomerase I</fullName>
    </alternativeName>
</protein>
<dbReference type="InterPro" id="IPR020097">
    <property type="entry name" value="PsdUridine_synth_TruA_a/b_dom"/>
</dbReference>
<accession>A0ABN4I4W3</accession>
<evidence type="ECO:0000256" key="5">
    <source>
        <dbReference type="RuleBase" id="RU003792"/>
    </source>
</evidence>
<dbReference type="PIRSF" id="PIRSF001430">
    <property type="entry name" value="tRNA_psdUrid_synth"/>
    <property type="match status" value="1"/>
</dbReference>
<dbReference type="InterPro" id="IPR020103">
    <property type="entry name" value="PsdUridine_synth_cat_dom_sf"/>
</dbReference>
<proteinExistence type="inferred from homology"/>
<evidence type="ECO:0000313" key="8">
    <source>
        <dbReference type="Proteomes" id="UP000063429"/>
    </source>
</evidence>
<dbReference type="EC" id="5.4.99.12" evidence="4"/>
<comment type="subunit">
    <text evidence="4">Homodimer.</text>
</comment>
<feature type="domain" description="Pseudouridine synthase I TruA alpha/beta" evidence="6">
    <location>
        <begin position="9"/>
        <end position="97"/>
    </location>
</feature>
<evidence type="ECO:0000256" key="4">
    <source>
        <dbReference type="HAMAP-Rule" id="MF_00171"/>
    </source>
</evidence>
<evidence type="ECO:0000256" key="2">
    <source>
        <dbReference type="ARBA" id="ARBA00022694"/>
    </source>
</evidence>
<dbReference type="Proteomes" id="UP000063429">
    <property type="component" value="Chromosome"/>
</dbReference>
<keyword evidence="8" id="KW-1185">Reference proteome</keyword>
<dbReference type="NCBIfam" id="TIGR00071">
    <property type="entry name" value="hisT_truA"/>
    <property type="match status" value="1"/>
</dbReference>
<name>A0ABN4I4W3_9BURK</name>
<dbReference type="PANTHER" id="PTHR11142:SF0">
    <property type="entry name" value="TRNA PSEUDOURIDINE SYNTHASE-LIKE 1"/>
    <property type="match status" value="1"/>
</dbReference>
<gene>
    <name evidence="4" type="primary">truA</name>
    <name evidence="7" type="ORF">F506_08650</name>
</gene>
<dbReference type="EMBL" id="CP011409">
    <property type="protein sequence ID" value="AKZ65249.1"/>
    <property type="molecule type" value="Genomic_DNA"/>
</dbReference>
<dbReference type="Pfam" id="PF01416">
    <property type="entry name" value="PseudoU_synth_1"/>
    <property type="match status" value="2"/>
</dbReference>